<evidence type="ECO:0000256" key="7">
    <source>
        <dbReference type="ARBA" id="ARBA00022679"/>
    </source>
</evidence>
<sequence>MFGLLEHIRTRLLRRRRRERVSLAALFRQFQQVLELNNRILTAIASMHDKLGGDYIFDVQYLRSSKQFIVDTVRELIDAFDAMAPGRYPGLYTAFRDIRHKLESELERRPVLPDVMAIPFADIRLRDMDAAGAKSTRLVMLAKASAGAVPPGFAVTTSAYRLFMELNDIEDEIVRLEDGWRNGGMTVQEASGKIRSRILAGSIPPRVRRAMGRELENLRRGAGEGGLRLAVRSSAWGEDGDLSFAGQYDSFLNVRPEDLHDAYRKVLASTYSPAAMEYRREYDFKPDEVFMAVSVQAMVEARTSGVVYSLSPVRRGVSGIEIAAAWGLGSPVVSGEVEVDRFLVGREPEHALLRRTVAHKPTALRPGPEGSVVTEDVDEPLRDAPSLSPEEVRLLADTAIRLEQYFKKPQDMEFAFDPSGALIVLQSRPLRIEAGDDPHSPALSEVLKEYPVLLSGEGDVAQQGVASGPVFVAWEGRDLEEFPVGAVLVAHLSSPQYAAVLPKASGVITDIGSPLGHMATIAREYRVPALLNASRATLVLKEGDVVTLDAEQKTVYQGLVRELRMHDFMSDRMEETYEYRLLRRMLKLIEPLYLVDPEENNFTPQGCRTMHDIARFIHEKAVEILTEIPTTAGASEACPGGRLELPVPMDLVVLDIGGGLTEECAGSEDGTPSRRRTVRPEQVRSKTLRAFIDGVTLEGVWQSHPVAVDFSSFMSSMTRTFSADSAGVKRMGQNLAVVSDRYLHLSLKLGYHFTLIDCYESEDDSRNSVQFRFAGGVTGAVRRSRRARFLSEVLKGFDFSVTVKDDLVVARAKGWMARDLNRLMRILGLLVAYTRQLDVSMVSDAVIFEHCQEFEHIAEEAVGN</sequence>
<keyword evidence="7 17" id="KW-0808">Transferase</keyword>
<dbReference type="PANTHER" id="PTHR43030:SF1">
    <property type="entry name" value="PHOSPHOENOLPYRUVATE SYNTHASE"/>
    <property type="match status" value="1"/>
</dbReference>
<comment type="pathway">
    <text evidence="3">Carbohydrate biosynthesis; gluconeogenesis.</text>
</comment>
<comment type="catalytic activity">
    <reaction evidence="14">
        <text>pyruvate + ATP + H2O = phosphoenolpyruvate + AMP + phosphate + 2 H(+)</text>
        <dbReference type="Rhea" id="RHEA:11364"/>
        <dbReference type="ChEBI" id="CHEBI:15361"/>
        <dbReference type="ChEBI" id="CHEBI:15377"/>
        <dbReference type="ChEBI" id="CHEBI:15378"/>
        <dbReference type="ChEBI" id="CHEBI:30616"/>
        <dbReference type="ChEBI" id="CHEBI:43474"/>
        <dbReference type="ChEBI" id="CHEBI:58702"/>
        <dbReference type="ChEBI" id="CHEBI:456215"/>
        <dbReference type="EC" id="2.7.9.2"/>
    </reaction>
</comment>
<protein>
    <recommendedName>
        <fullName evidence="6">Phosphoenolpyruvate synthase</fullName>
        <ecNumber evidence="5">2.7.9.2</ecNumber>
    </recommendedName>
    <alternativeName>
        <fullName evidence="13">Pyruvate, water dikinase</fullName>
    </alternativeName>
</protein>
<evidence type="ECO:0000313" key="17">
    <source>
        <dbReference type="EMBL" id="OIQ52375.1"/>
    </source>
</evidence>
<evidence type="ECO:0000256" key="3">
    <source>
        <dbReference type="ARBA" id="ARBA00004742"/>
    </source>
</evidence>
<dbReference type="EMBL" id="LKAQ01000001">
    <property type="protein sequence ID" value="OIQ52375.1"/>
    <property type="molecule type" value="Genomic_DNA"/>
</dbReference>
<dbReference type="EC" id="2.7.9.2" evidence="5"/>
<dbReference type="GO" id="GO:0005524">
    <property type="term" value="F:ATP binding"/>
    <property type="evidence" value="ECO:0007669"/>
    <property type="project" value="UniProtKB-KW"/>
</dbReference>
<gene>
    <name evidence="17" type="primary">ppsA_3</name>
    <name evidence="17" type="ORF">BerOc1_00851</name>
</gene>
<evidence type="ECO:0000256" key="6">
    <source>
        <dbReference type="ARBA" id="ARBA00021623"/>
    </source>
</evidence>
<dbReference type="InterPro" id="IPR036637">
    <property type="entry name" value="Phosphohistidine_dom_sf"/>
</dbReference>
<evidence type="ECO:0000259" key="16">
    <source>
        <dbReference type="Pfam" id="PF01326"/>
    </source>
</evidence>
<evidence type="ECO:0000256" key="8">
    <source>
        <dbReference type="ARBA" id="ARBA00022723"/>
    </source>
</evidence>
<dbReference type="GO" id="GO:0046872">
    <property type="term" value="F:metal ion binding"/>
    <property type="evidence" value="ECO:0007669"/>
    <property type="project" value="UniProtKB-KW"/>
</dbReference>
<evidence type="ECO:0000256" key="12">
    <source>
        <dbReference type="ARBA" id="ARBA00022842"/>
    </source>
</evidence>
<dbReference type="Pfam" id="PF00391">
    <property type="entry name" value="PEP-utilizers"/>
    <property type="match status" value="1"/>
</dbReference>
<evidence type="ECO:0000256" key="11">
    <source>
        <dbReference type="ARBA" id="ARBA00022840"/>
    </source>
</evidence>
<dbReference type="UniPathway" id="UPA00138"/>
<dbReference type="AlphaFoldDB" id="A0A1J5NGP3"/>
<evidence type="ECO:0000256" key="2">
    <source>
        <dbReference type="ARBA" id="ARBA00002988"/>
    </source>
</evidence>
<dbReference type="GO" id="GO:0008986">
    <property type="term" value="F:pyruvate, water dikinase activity"/>
    <property type="evidence" value="ECO:0007669"/>
    <property type="project" value="UniProtKB-EC"/>
</dbReference>
<dbReference type="GO" id="GO:0006094">
    <property type="term" value="P:gluconeogenesis"/>
    <property type="evidence" value="ECO:0007669"/>
    <property type="project" value="UniProtKB-UniPathway"/>
</dbReference>
<dbReference type="Gene3D" id="3.30.1490.20">
    <property type="entry name" value="ATP-grasp fold, A domain"/>
    <property type="match status" value="1"/>
</dbReference>
<dbReference type="InterPro" id="IPR013815">
    <property type="entry name" value="ATP_grasp_subdomain_1"/>
</dbReference>
<dbReference type="SUPFAM" id="SSF52009">
    <property type="entry name" value="Phosphohistidine domain"/>
    <property type="match status" value="1"/>
</dbReference>
<dbReference type="PANTHER" id="PTHR43030">
    <property type="entry name" value="PHOSPHOENOLPYRUVATE SYNTHASE"/>
    <property type="match status" value="1"/>
</dbReference>
<comment type="caution">
    <text evidence="17">The sequence shown here is derived from an EMBL/GenBank/DDBJ whole genome shotgun (WGS) entry which is preliminary data.</text>
</comment>
<evidence type="ECO:0000256" key="14">
    <source>
        <dbReference type="ARBA" id="ARBA00047700"/>
    </source>
</evidence>
<dbReference type="Proteomes" id="UP000181901">
    <property type="component" value="Unassembled WGS sequence"/>
</dbReference>
<evidence type="ECO:0000259" key="15">
    <source>
        <dbReference type="Pfam" id="PF00391"/>
    </source>
</evidence>
<keyword evidence="17" id="KW-0670">Pyruvate</keyword>
<dbReference type="InterPro" id="IPR006319">
    <property type="entry name" value="PEP_synth"/>
</dbReference>
<dbReference type="InterPro" id="IPR008279">
    <property type="entry name" value="PEP-util_enz_mobile_dom"/>
</dbReference>
<keyword evidence="10" id="KW-0418">Kinase</keyword>
<dbReference type="InterPro" id="IPR002192">
    <property type="entry name" value="PPDK_AMP/ATP-bd"/>
</dbReference>
<dbReference type="SUPFAM" id="SSF56059">
    <property type="entry name" value="Glutathione synthetase ATP-binding domain-like"/>
    <property type="match status" value="1"/>
</dbReference>
<evidence type="ECO:0000313" key="18">
    <source>
        <dbReference type="Proteomes" id="UP000181901"/>
    </source>
</evidence>
<comment type="similarity">
    <text evidence="4">Belongs to the PEP-utilizing enzyme family.</text>
</comment>
<dbReference type="Gene3D" id="3.30.470.20">
    <property type="entry name" value="ATP-grasp fold, B domain"/>
    <property type="match status" value="1"/>
</dbReference>
<keyword evidence="8" id="KW-0479">Metal-binding</keyword>
<dbReference type="OrthoDB" id="9760711at2"/>
<keyword evidence="12" id="KW-0460">Magnesium</keyword>
<evidence type="ECO:0000256" key="13">
    <source>
        <dbReference type="ARBA" id="ARBA00033470"/>
    </source>
</evidence>
<dbReference type="RefSeq" id="WP_071544435.1">
    <property type="nucleotide sequence ID" value="NZ_LKAQ01000001.1"/>
</dbReference>
<keyword evidence="11" id="KW-0067">ATP-binding</keyword>
<comment type="cofactor">
    <cofactor evidence="1">
        <name>Mg(2+)</name>
        <dbReference type="ChEBI" id="CHEBI:18420"/>
    </cofactor>
</comment>
<comment type="function">
    <text evidence="2">Catalyzes the phosphorylation of pyruvate to phosphoenolpyruvate.</text>
</comment>
<evidence type="ECO:0000256" key="1">
    <source>
        <dbReference type="ARBA" id="ARBA00001946"/>
    </source>
</evidence>
<reference evidence="17 18" key="1">
    <citation type="submission" date="2015-09" db="EMBL/GenBank/DDBJ databases">
        <title>Genome of Desulfovibrio dechloracetivorans BerOc1, a mercury methylating strain isolated from highly hydrocarbons and metals contaminated coastal sediments.</title>
        <authorList>
            <person name="Goni Urriza M."/>
            <person name="Gassie C."/>
            <person name="Bouchez O."/>
            <person name="Klopp C."/>
            <person name="Ranchou-Peyruse A."/>
            <person name="Remy G."/>
        </authorList>
    </citation>
    <scope>NUCLEOTIDE SEQUENCE [LARGE SCALE GENOMIC DNA]</scope>
    <source>
        <strain evidence="17 18">BerOc1</strain>
    </source>
</reference>
<keyword evidence="18" id="KW-1185">Reference proteome</keyword>
<evidence type="ECO:0000256" key="5">
    <source>
        <dbReference type="ARBA" id="ARBA00011996"/>
    </source>
</evidence>
<dbReference type="Pfam" id="PF01326">
    <property type="entry name" value="PPDK_N"/>
    <property type="match status" value="1"/>
</dbReference>
<evidence type="ECO:0000256" key="4">
    <source>
        <dbReference type="ARBA" id="ARBA00007837"/>
    </source>
</evidence>
<proteinExistence type="inferred from homology"/>
<keyword evidence="9" id="KW-0547">Nucleotide-binding</keyword>
<feature type="domain" description="PEP-utilising enzyme mobile" evidence="15">
    <location>
        <begin position="483"/>
        <end position="552"/>
    </location>
</feature>
<accession>A0A1J5NGP3</accession>
<feature type="domain" description="Pyruvate phosphate dikinase AMP/ATP-binding" evidence="16">
    <location>
        <begin position="130"/>
        <end position="433"/>
    </location>
</feature>
<evidence type="ECO:0000256" key="9">
    <source>
        <dbReference type="ARBA" id="ARBA00022741"/>
    </source>
</evidence>
<evidence type="ECO:0000256" key="10">
    <source>
        <dbReference type="ARBA" id="ARBA00022777"/>
    </source>
</evidence>
<name>A0A1J5NGP3_9BACT</name>
<organism evidence="17 18">
    <name type="scientific">Pseudodesulfovibrio hydrargyri</name>
    <dbReference type="NCBI Taxonomy" id="2125990"/>
    <lineage>
        <taxon>Bacteria</taxon>
        <taxon>Pseudomonadati</taxon>
        <taxon>Thermodesulfobacteriota</taxon>
        <taxon>Desulfovibrionia</taxon>
        <taxon>Desulfovibrionales</taxon>
        <taxon>Desulfovibrionaceae</taxon>
    </lineage>
</organism>
<dbReference type="Gene3D" id="3.50.30.10">
    <property type="entry name" value="Phosphohistidine domain"/>
    <property type="match status" value="1"/>
</dbReference>